<name>A0A858BR75_9FIRM</name>
<dbReference type="EMBL" id="CP048649">
    <property type="protein sequence ID" value="QIB67834.1"/>
    <property type="molecule type" value="Genomic_DNA"/>
</dbReference>
<dbReference type="InterPro" id="IPR007842">
    <property type="entry name" value="HEPN_dom"/>
</dbReference>
<accession>A0A858BR75</accession>
<reference evidence="2 4" key="1">
    <citation type="submission" date="2020-02" db="EMBL/GenBank/DDBJ databases">
        <authorList>
            <person name="Kim Y.B."/>
            <person name="Roh S.W."/>
        </authorList>
    </citation>
    <scope>NUCLEOTIDE SEQUENCE [LARGE SCALE GENOMIC DNA]</scope>
    <source>
        <strain evidence="2 4">DSM 103574</strain>
    </source>
</reference>
<evidence type="ECO:0000313" key="3">
    <source>
        <dbReference type="EMBL" id="QIB67834.1"/>
    </source>
</evidence>
<protein>
    <submittedName>
        <fullName evidence="2">HEPN domain-containing protein</fullName>
    </submittedName>
</protein>
<sequence>MVDSVRYKDWFSAGHKDLKSARILLDHDGDYTIIAFHCQQAIEKYLKGYLLLETHELEKGHSLILLIKKIQVFDSGIQQFMKDCAFVNQFYIETRYPADAPLELDQNEMKECLSIVNQILIYLNQRLQETT</sequence>
<dbReference type="AlphaFoldDB" id="A0A858BR75"/>
<evidence type="ECO:0000259" key="1">
    <source>
        <dbReference type="PROSITE" id="PS50910"/>
    </source>
</evidence>
<dbReference type="EMBL" id="CP048649">
    <property type="protein sequence ID" value="QIB67832.1"/>
    <property type="molecule type" value="Genomic_DNA"/>
</dbReference>
<organism evidence="2 4">
    <name type="scientific">Aminipila butyrica</name>
    <dbReference type="NCBI Taxonomy" id="433296"/>
    <lineage>
        <taxon>Bacteria</taxon>
        <taxon>Bacillati</taxon>
        <taxon>Bacillota</taxon>
        <taxon>Clostridia</taxon>
        <taxon>Peptostreptococcales</taxon>
        <taxon>Anaerovoracaceae</taxon>
        <taxon>Aminipila</taxon>
    </lineage>
</organism>
<dbReference type="KEGG" id="abut:Ami103574_00190"/>
<dbReference type="SMART" id="SM00748">
    <property type="entry name" value="HEPN"/>
    <property type="match status" value="1"/>
</dbReference>
<dbReference type="Gene3D" id="1.20.120.330">
    <property type="entry name" value="Nucleotidyltransferases domain 2"/>
    <property type="match status" value="1"/>
</dbReference>
<dbReference type="RefSeq" id="WP_163064753.1">
    <property type="nucleotide sequence ID" value="NZ_CP048649.1"/>
</dbReference>
<gene>
    <name evidence="2" type="ORF">Ami103574_00190</name>
    <name evidence="3" type="ORF">Ami103574_00225</name>
</gene>
<dbReference type="Proteomes" id="UP000466848">
    <property type="component" value="Chromosome"/>
</dbReference>
<proteinExistence type="predicted"/>
<keyword evidence="4" id="KW-1185">Reference proteome</keyword>
<dbReference type="Pfam" id="PF05168">
    <property type="entry name" value="HEPN"/>
    <property type="match status" value="1"/>
</dbReference>
<dbReference type="SUPFAM" id="SSF81593">
    <property type="entry name" value="Nucleotidyltransferase substrate binding subunit/domain"/>
    <property type="match status" value="1"/>
</dbReference>
<dbReference type="KEGG" id="abut:Ami103574_00225"/>
<evidence type="ECO:0000313" key="4">
    <source>
        <dbReference type="Proteomes" id="UP000466848"/>
    </source>
</evidence>
<evidence type="ECO:0000313" key="2">
    <source>
        <dbReference type="EMBL" id="QIB67832.1"/>
    </source>
</evidence>
<feature type="domain" description="HEPN" evidence="1">
    <location>
        <begin position="12"/>
        <end position="119"/>
    </location>
</feature>
<dbReference type="PROSITE" id="PS50910">
    <property type="entry name" value="HEPN"/>
    <property type="match status" value="1"/>
</dbReference>